<reference evidence="2 3" key="2">
    <citation type="journal article" date="2017" name="Genome Biol.">
        <title>New reference genome sequences of hot pepper reveal the massive evolution of plant disease-resistance genes by retroduplication.</title>
        <authorList>
            <person name="Kim S."/>
            <person name="Park J."/>
            <person name="Yeom S.I."/>
            <person name="Kim Y.M."/>
            <person name="Seo E."/>
            <person name="Kim K.T."/>
            <person name="Kim M.S."/>
            <person name="Lee J.M."/>
            <person name="Cheong K."/>
            <person name="Shin H.S."/>
            <person name="Kim S.B."/>
            <person name="Han K."/>
            <person name="Lee J."/>
            <person name="Park M."/>
            <person name="Lee H.A."/>
            <person name="Lee H.Y."/>
            <person name="Lee Y."/>
            <person name="Oh S."/>
            <person name="Lee J.H."/>
            <person name="Choi E."/>
            <person name="Choi E."/>
            <person name="Lee S.E."/>
            <person name="Jeon J."/>
            <person name="Kim H."/>
            <person name="Choi G."/>
            <person name="Song H."/>
            <person name="Lee J."/>
            <person name="Lee S.C."/>
            <person name="Kwon J.K."/>
            <person name="Lee H.Y."/>
            <person name="Koo N."/>
            <person name="Hong Y."/>
            <person name="Kim R.W."/>
            <person name="Kang W.H."/>
            <person name="Huh J.H."/>
            <person name="Kang B.C."/>
            <person name="Yang T.J."/>
            <person name="Lee Y.H."/>
            <person name="Bennetzen J.L."/>
            <person name="Choi D."/>
        </authorList>
    </citation>
    <scope>NUCLEOTIDE SEQUENCE [LARGE SCALE GENOMIC DNA]</scope>
    <source>
        <strain evidence="3">cv. CM334</strain>
    </source>
</reference>
<dbReference type="GO" id="GO:0003713">
    <property type="term" value="F:transcription coactivator activity"/>
    <property type="evidence" value="ECO:0007669"/>
    <property type="project" value="InterPro"/>
</dbReference>
<dbReference type="EMBL" id="AYRZ02000005">
    <property type="protein sequence ID" value="PHT80938.1"/>
    <property type="molecule type" value="Genomic_DNA"/>
</dbReference>
<feature type="region of interest" description="Disordered" evidence="1">
    <location>
        <begin position="177"/>
        <end position="204"/>
    </location>
</feature>
<dbReference type="InterPro" id="IPR044661">
    <property type="entry name" value="MED15a/b/c-like"/>
</dbReference>
<dbReference type="GO" id="GO:0031490">
    <property type="term" value="F:chromatin DNA binding"/>
    <property type="evidence" value="ECO:0000318"/>
    <property type="project" value="GO_Central"/>
</dbReference>
<gene>
    <name evidence="2" type="ORF">T459_13953</name>
</gene>
<sequence>MDEAHPLNTPMVVQSLDVTQDPFRRQEKQERILGSEVPYLSAIGVLMYLANSTRPDIVFFVNLSVRRDTLIWHVRVYTRVYTQELGHELMRIAVMFEEKVYTAATSLLSRHDVCILTEIYLILQQDYLQRICLKMRTIDIRSQNRVINPLLPNAASSGPNAHGPEAVSYETISGPVVSDEDEDAEDVSKEDSLEEVAMTKERKSAVGHKENVKVGENEDCTQCNSISGSGKCGVFANLTPSRVEPLDSTSQTGNANGADWQEEAYQKIKSMREMYLSELFTVKLLLKCRSLQHQESQGANGNKYISFEHKSDMDNGRNASSADHENSTSQMGNADGADWYEEIYLKIKTLRDKHLIQRSLIYTRESPLQCSCSQSRLPQLVHR</sequence>
<keyword evidence="3" id="KW-1185">Reference proteome</keyword>
<evidence type="ECO:0000256" key="1">
    <source>
        <dbReference type="SAM" id="MobiDB-lite"/>
    </source>
</evidence>
<accession>A0A2G2ZG24</accession>
<evidence type="ECO:0000313" key="2">
    <source>
        <dbReference type="EMBL" id="PHT80938.1"/>
    </source>
</evidence>
<name>A0A2G2ZG24_CAPAN</name>
<comment type="caution">
    <text evidence="2">The sequence shown here is derived from an EMBL/GenBank/DDBJ whole genome shotgun (WGS) entry which is preliminary data.</text>
</comment>
<evidence type="ECO:0000313" key="3">
    <source>
        <dbReference type="Proteomes" id="UP000222542"/>
    </source>
</evidence>
<protein>
    <submittedName>
        <fullName evidence="2">Uncharacterized protein</fullName>
    </submittedName>
</protein>
<feature type="compositionally biased region" description="Polar residues" evidence="1">
    <location>
        <begin position="317"/>
        <end position="332"/>
    </location>
</feature>
<reference evidence="2 3" key="1">
    <citation type="journal article" date="2014" name="Nat. Genet.">
        <title>Genome sequence of the hot pepper provides insights into the evolution of pungency in Capsicum species.</title>
        <authorList>
            <person name="Kim S."/>
            <person name="Park M."/>
            <person name="Yeom S.I."/>
            <person name="Kim Y.M."/>
            <person name="Lee J.M."/>
            <person name="Lee H.A."/>
            <person name="Seo E."/>
            <person name="Choi J."/>
            <person name="Cheong K."/>
            <person name="Kim K.T."/>
            <person name="Jung K."/>
            <person name="Lee G.W."/>
            <person name="Oh S.K."/>
            <person name="Bae C."/>
            <person name="Kim S.B."/>
            <person name="Lee H.Y."/>
            <person name="Kim S.Y."/>
            <person name="Kim M.S."/>
            <person name="Kang B.C."/>
            <person name="Jo Y.D."/>
            <person name="Yang H.B."/>
            <person name="Jeong H.J."/>
            <person name="Kang W.H."/>
            <person name="Kwon J.K."/>
            <person name="Shin C."/>
            <person name="Lim J.Y."/>
            <person name="Park J.H."/>
            <person name="Huh J.H."/>
            <person name="Kim J.S."/>
            <person name="Kim B.D."/>
            <person name="Cohen O."/>
            <person name="Paran I."/>
            <person name="Suh M.C."/>
            <person name="Lee S.B."/>
            <person name="Kim Y.K."/>
            <person name="Shin Y."/>
            <person name="Noh S.J."/>
            <person name="Park J."/>
            <person name="Seo Y.S."/>
            <person name="Kwon S.Y."/>
            <person name="Kim H.A."/>
            <person name="Park J.M."/>
            <person name="Kim H.J."/>
            <person name="Choi S.B."/>
            <person name="Bosland P.W."/>
            <person name="Reeves G."/>
            <person name="Jo S.H."/>
            <person name="Lee B.W."/>
            <person name="Cho H.T."/>
            <person name="Choi H.S."/>
            <person name="Lee M.S."/>
            <person name="Yu Y."/>
            <person name="Do Choi Y."/>
            <person name="Park B.S."/>
            <person name="van Deynze A."/>
            <person name="Ashrafi H."/>
            <person name="Hill T."/>
            <person name="Kim W.T."/>
            <person name="Pai H.S."/>
            <person name="Ahn H.K."/>
            <person name="Yeam I."/>
            <person name="Giovannoni J.J."/>
            <person name="Rose J.K."/>
            <person name="Sorensen I."/>
            <person name="Lee S.J."/>
            <person name="Kim R.W."/>
            <person name="Choi I.Y."/>
            <person name="Choi B.S."/>
            <person name="Lim J.S."/>
            <person name="Lee Y.H."/>
            <person name="Choi D."/>
        </authorList>
    </citation>
    <scope>NUCLEOTIDE SEQUENCE [LARGE SCALE GENOMIC DNA]</scope>
    <source>
        <strain evidence="3">cv. CM334</strain>
    </source>
</reference>
<dbReference type="PANTHER" id="PTHR33137">
    <property type="entry name" value="MEDIATOR OF RNA POLYMERASE II TRANSCRIPTION SUBUNIT 15A-RELATED"/>
    <property type="match status" value="1"/>
</dbReference>
<dbReference type="Proteomes" id="UP000222542">
    <property type="component" value="Unassembled WGS sequence"/>
</dbReference>
<organism evidence="2 3">
    <name type="scientific">Capsicum annuum</name>
    <name type="common">Capsicum pepper</name>
    <dbReference type="NCBI Taxonomy" id="4072"/>
    <lineage>
        <taxon>Eukaryota</taxon>
        <taxon>Viridiplantae</taxon>
        <taxon>Streptophyta</taxon>
        <taxon>Embryophyta</taxon>
        <taxon>Tracheophyta</taxon>
        <taxon>Spermatophyta</taxon>
        <taxon>Magnoliopsida</taxon>
        <taxon>eudicotyledons</taxon>
        <taxon>Gunneridae</taxon>
        <taxon>Pentapetalae</taxon>
        <taxon>asterids</taxon>
        <taxon>lamiids</taxon>
        <taxon>Solanales</taxon>
        <taxon>Solanaceae</taxon>
        <taxon>Solanoideae</taxon>
        <taxon>Capsiceae</taxon>
        <taxon>Capsicum</taxon>
    </lineage>
</organism>
<proteinExistence type="predicted"/>
<feature type="compositionally biased region" description="Basic and acidic residues" evidence="1">
    <location>
        <begin position="186"/>
        <end position="204"/>
    </location>
</feature>
<dbReference type="AlphaFoldDB" id="A0A2G2ZG24"/>
<feature type="region of interest" description="Disordered" evidence="1">
    <location>
        <begin position="307"/>
        <end position="333"/>
    </location>
</feature>
<dbReference type="PANTHER" id="PTHR33137:SF4">
    <property type="entry name" value="MEDIATOR OF RNA POLYMERASE II TRANSCRIPTION SUBUNIT 15A-RELATED"/>
    <property type="match status" value="1"/>
</dbReference>
<dbReference type="Gramene" id="PHT80938">
    <property type="protein sequence ID" value="PHT80938"/>
    <property type="gene ID" value="T459_13953"/>
</dbReference>